<name>A0A2M8RZB0_9PAST</name>
<keyword evidence="1" id="KW-0732">Signal</keyword>
<feature type="domain" description="DUF8095" evidence="2">
    <location>
        <begin position="87"/>
        <end position="223"/>
    </location>
</feature>
<dbReference type="PROSITE" id="PS51257">
    <property type="entry name" value="PROKAR_LIPOPROTEIN"/>
    <property type="match status" value="1"/>
</dbReference>
<dbReference type="Pfam" id="PF26367">
    <property type="entry name" value="DUF8095"/>
    <property type="match status" value="1"/>
</dbReference>
<dbReference type="RefSeq" id="WP_100289866.1">
    <property type="nucleotide sequence ID" value="NZ_PHHA01000044.1"/>
</dbReference>
<reference evidence="3 4" key="1">
    <citation type="submission" date="2017-11" db="EMBL/GenBank/DDBJ databases">
        <title>Reclassification of Bisgaard taxon 7 as Conservatibacter flavescens gen. nov., sp. nov.</title>
        <authorList>
            <person name="Christensen H."/>
        </authorList>
    </citation>
    <scope>NUCLEOTIDE SEQUENCE [LARGE SCALE GENOMIC DNA]</scope>
    <source>
        <strain evidence="3 4">7_4</strain>
    </source>
</reference>
<evidence type="ECO:0000256" key="1">
    <source>
        <dbReference type="SAM" id="SignalP"/>
    </source>
</evidence>
<gene>
    <name evidence="3" type="ORF">CVP05_12375</name>
</gene>
<feature type="signal peptide" evidence="1">
    <location>
        <begin position="1"/>
        <end position="20"/>
    </location>
</feature>
<sequence length="231" mass="26143">MKKRHFFTALLTSLMLSACATKNELAWLPYQEIDGSTQAISFMQVAEAWGQKTAKQGTALQREKFDNIDTYRKLGDIYYIYDVNEQPMRVILLNHTQSVDPHDPAGVNALGQSKVFDFYEFGKGRVGHAQFTANTALCSDFASKRGVDLRMVTNYYATENQYFTSLITGTLFQQQKPQNVGYKAAFFLSDKALEEKIRAEEREHGKRLAIANLMEKVGILSSIVCGKEKVR</sequence>
<comment type="caution">
    <text evidence="3">The sequence shown here is derived from an EMBL/GenBank/DDBJ whole genome shotgun (WGS) entry which is preliminary data.</text>
</comment>
<dbReference type="InterPro" id="IPR058408">
    <property type="entry name" value="DUF8095"/>
</dbReference>
<dbReference type="AlphaFoldDB" id="A0A2M8RZB0"/>
<evidence type="ECO:0000259" key="2">
    <source>
        <dbReference type="Pfam" id="PF26367"/>
    </source>
</evidence>
<organism evidence="3 4">
    <name type="scientific">Conservatibacter flavescens</name>
    <dbReference type="NCBI Taxonomy" id="28161"/>
    <lineage>
        <taxon>Bacteria</taxon>
        <taxon>Pseudomonadati</taxon>
        <taxon>Pseudomonadota</taxon>
        <taxon>Gammaproteobacteria</taxon>
        <taxon>Pasteurellales</taxon>
        <taxon>Pasteurellaceae</taxon>
        <taxon>Conservatibacter</taxon>
    </lineage>
</organism>
<dbReference type="OrthoDB" id="5677005at2"/>
<evidence type="ECO:0000313" key="3">
    <source>
        <dbReference type="EMBL" id="PJG84233.1"/>
    </source>
</evidence>
<evidence type="ECO:0000313" key="4">
    <source>
        <dbReference type="Proteomes" id="UP000229329"/>
    </source>
</evidence>
<dbReference type="Proteomes" id="UP000229329">
    <property type="component" value="Unassembled WGS sequence"/>
</dbReference>
<feature type="chain" id="PRO_5014643828" description="DUF8095 domain-containing protein" evidence="1">
    <location>
        <begin position="21"/>
        <end position="231"/>
    </location>
</feature>
<dbReference type="EMBL" id="PHHA01000044">
    <property type="protein sequence ID" value="PJG84233.1"/>
    <property type="molecule type" value="Genomic_DNA"/>
</dbReference>
<keyword evidence="4" id="KW-1185">Reference proteome</keyword>
<protein>
    <recommendedName>
        <fullName evidence="2">DUF8095 domain-containing protein</fullName>
    </recommendedName>
</protein>
<accession>A0A2M8RZB0</accession>
<proteinExistence type="predicted"/>